<evidence type="ECO:0000256" key="1">
    <source>
        <dbReference type="ARBA" id="ARBA00006849"/>
    </source>
</evidence>
<dbReference type="RefSeq" id="WP_197987265.1">
    <property type="nucleotide sequence ID" value="NZ_JACYXC010000001.1"/>
</dbReference>
<feature type="compositionally biased region" description="Low complexity" evidence="5">
    <location>
        <begin position="146"/>
        <end position="155"/>
    </location>
</feature>
<organism evidence="7 8">
    <name type="scientific">Streptomyces pactum</name>
    <dbReference type="NCBI Taxonomy" id="68249"/>
    <lineage>
        <taxon>Bacteria</taxon>
        <taxon>Bacillati</taxon>
        <taxon>Actinomycetota</taxon>
        <taxon>Actinomycetes</taxon>
        <taxon>Kitasatosporales</taxon>
        <taxon>Streptomycetaceae</taxon>
        <taxon>Streptomyces</taxon>
    </lineage>
</organism>
<dbReference type="CDD" id="cd00207">
    <property type="entry name" value="fer2"/>
    <property type="match status" value="1"/>
</dbReference>
<protein>
    <submittedName>
        <fullName evidence="7">Molybdopterin-dependent oxidoreductase</fullName>
    </submittedName>
</protein>
<evidence type="ECO:0000313" key="7">
    <source>
        <dbReference type="EMBL" id="MBH5333444.1"/>
    </source>
</evidence>
<evidence type="ECO:0000259" key="6">
    <source>
        <dbReference type="PROSITE" id="PS51085"/>
    </source>
</evidence>
<feature type="region of interest" description="Disordered" evidence="5">
    <location>
        <begin position="141"/>
        <end position="160"/>
    </location>
</feature>
<keyword evidence="8" id="KW-1185">Reference proteome</keyword>
<keyword evidence="3" id="KW-0560">Oxidoreductase</keyword>
<dbReference type="PROSITE" id="PS00197">
    <property type="entry name" value="2FE2S_FER_1"/>
    <property type="match status" value="1"/>
</dbReference>
<dbReference type="PANTHER" id="PTHR11908:SF157">
    <property type="entry name" value="XANTHINE DEHYDROGENASE SUBUNIT D-RELATED"/>
    <property type="match status" value="1"/>
</dbReference>
<dbReference type="InterPro" id="IPR001041">
    <property type="entry name" value="2Fe-2S_ferredoxin-type"/>
</dbReference>
<dbReference type="Gene3D" id="1.10.150.120">
    <property type="entry name" value="[2Fe-2S]-binding domain"/>
    <property type="match status" value="1"/>
</dbReference>
<dbReference type="SUPFAM" id="SSF56003">
    <property type="entry name" value="Molybdenum cofactor-binding domain"/>
    <property type="match status" value="1"/>
</dbReference>
<accession>A0ABS0NE16</accession>
<proteinExistence type="inferred from homology"/>
<name>A0ABS0NE16_9ACTN</name>
<evidence type="ECO:0000256" key="4">
    <source>
        <dbReference type="ARBA" id="ARBA00023004"/>
    </source>
</evidence>
<dbReference type="InterPro" id="IPR037165">
    <property type="entry name" value="AldOxase/xan_DH_Mopterin-bd_sf"/>
</dbReference>
<keyword evidence="2" id="KW-0479">Metal-binding</keyword>
<dbReference type="SUPFAM" id="SSF47741">
    <property type="entry name" value="CO dehydrogenase ISP C-domain like"/>
    <property type="match status" value="1"/>
</dbReference>
<dbReference type="Gene3D" id="3.30.365.10">
    <property type="entry name" value="Aldehyde oxidase/xanthine dehydrogenase, molybdopterin binding domain"/>
    <property type="match status" value="4"/>
</dbReference>
<dbReference type="InterPro" id="IPR036010">
    <property type="entry name" value="2Fe-2S_ferredoxin-like_sf"/>
</dbReference>
<evidence type="ECO:0000256" key="3">
    <source>
        <dbReference type="ARBA" id="ARBA00023002"/>
    </source>
</evidence>
<evidence type="ECO:0000313" key="8">
    <source>
        <dbReference type="Proteomes" id="UP000807371"/>
    </source>
</evidence>
<dbReference type="Proteomes" id="UP000807371">
    <property type="component" value="Unassembled WGS sequence"/>
</dbReference>
<dbReference type="SUPFAM" id="SSF54292">
    <property type="entry name" value="2Fe-2S ferredoxin-like"/>
    <property type="match status" value="1"/>
</dbReference>
<dbReference type="Pfam" id="PF01315">
    <property type="entry name" value="Ald_Xan_dh_C"/>
    <property type="match status" value="1"/>
</dbReference>
<dbReference type="InterPro" id="IPR012675">
    <property type="entry name" value="Beta-grasp_dom_sf"/>
</dbReference>
<evidence type="ECO:0000256" key="2">
    <source>
        <dbReference type="ARBA" id="ARBA00022723"/>
    </source>
</evidence>
<sequence>MTFHVRVNGRETTRPPAPGQCLRTYLRDHGWFGVKKGCDTGDCGACTVHVDGTPVHSCLYPAFRAAGRSVTTVEGLADGDRLHPAQLGFLTARGFQCGFCTPGMIMTAAALTPEDLAALPEALKGNLCRCTGYRAVAEAVRDGARSPDPSAARPSPADREVVTGTARFTLDVHHPGLLHLKLVRSPHRHARVLRVDTTAARAVPGVRAVLTHLDAPAARFSTGRHEHEDDDPADTRVLDDVVRHVGQRVAAVVADSEAAAEEGCRRVRVEYQVLPAVADPEQALLPGAVPVHPGGNTVAEVHTTRGDPDRGFAEADTVHEETYRTPRVQHTALETHAATAWLAPDGRLTVRSGTQTPHLTRRLLCTLFGLPPERVRVTGGRIGGAFGGKQEMLVEDVVALAALRTGRPVRLEYTRTEQLTATTTRHPFTVRVRAGARRDGTLTALRLRVVSDTGAYGNHGPAVLQAACRGPVGLYRCPNVQVDGYAAYTHTVPAGAYRGYGLGQVVFALESALDELAHRLGIDPVVMRERNYVRPGEPVGGPGPSGVAPVADEGLTRCLAKVAERRRARRAAAAPAPAPHWLVGDGMAVSMCASAAPDGHLSRARVALAADGRYDLAVGPPEFGSGSTEAHRQIAAATLAADPAAVRLHQGDTDLLDHDTGGFASTGTAVTGQAVRRACRALRDVLVAVAADLTGADPDRCRLDGNAVHGPGGRVPLRRLHRAVRDTGREPAALGHAEPVSGTAAYAVQWFRVAVDPRTGALAVLDSVHVADAGAVLDAGRVRGQIEGGLAQGLGIALLEELRVDEHGRVTTPDLRNYPIPGLADVPPTEIHLVPTHDPDGAFGAKPMSETPLNPIAPALANAVRDATGVRFTTLPLRADVVWLALHRRAR</sequence>
<dbReference type="InterPro" id="IPR002888">
    <property type="entry name" value="2Fe-2S-bd"/>
</dbReference>
<comment type="similarity">
    <text evidence="1">Belongs to the xanthine dehydrogenase family.</text>
</comment>
<dbReference type="SMART" id="SM01008">
    <property type="entry name" value="Ald_Xan_dh_C"/>
    <property type="match status" value="1"/>
</dbReference>
<dbReference type="SUPFAM" id="SSF54665">
    <property type="entry name" value="CO dehydrogenase molybdoprotein N-domain-like"/>
    <property type="match status" value="1"/>
</dbReference>
<reference evidence="7 8" key="1">
    <citation type="submission" date="2020-09" db="EMBL/GenBank/DDBJ databases">
        <title>Biosynthesis of the nuclear factor of activated T cells inhibitor NFAT-133 and its congeners in Streptomyces pactum.</title>
        <authorList>
            <person name="Zhou W."/>
            <person name="Posri P."/>
            <person name="Abugrain M.E."/>
            <person name="Weisberg A.J."/>
            <person name="Chang J.H."/>
            <person name="Mahmud T."/>
        </authorList>
    </citation>
    <scope>NUCLEOTIDE SEQUENCE [LARGE SCALE GENOMIC DNA]</scope>
    <source>
        <strain evidence="7 8">ATCC 27456</strain>
    </source>
</reference>
<dbReference type="InterPro" id="IPR008274">
    <property type="entry name" value="AldOxase/xan_DH_MoCoBD1"/>
</dbReference>
<dbReference type="InterPro" id="IPR000674">
    <property type="entry name" value="Ald_Oxase/Xan_DH_a/b"/>
</dbReference>
<dbReference type="PROSITE" id="PS51085">
    <property type="entry name" value="2FE2S_FER_2"/>
    <property type="match status" value="1"/>
</dbReference>
<dbReference type="Gene3D" id="3.90.1170.50">
    <property type="entry name" value="Aldehyde oxidase/xanthine dehydrogenase, a/b hammerhead"/>
    <property type="match status" value="1"/>
</dbReference>
<dbReference type="Pfam" id="PF20256">
    <property type="entry name" value="MoCoBD_2"/>
    <property type="match status" value="1"/>
</dbReference>
<keyword evidence="4" id="KW-0408">Iron</keyword>
<dbReference type="Gene3D" id="3.10.20.30">
    <property type="match status" value="1"/>
</dbReference>
<dbReference type="InterPro" id="IPR016208">
    <property type="entry name" value="Ald_Oxase/xanthine_DH-like"/>
</dbReference>
<dbReference type="InterPro" id="IPR046867">
    <property type="entry name" value="AldOxase/xan_DH_MoCoBD2"/>
</dbReference>
<dbReference type="Pfam" id="PF02738">
    <property type="entry name" value="MoCoBD_1"/>
    <property type="match status" value="1"/>
</dbReference>
<dbReference type="InterPro" id="IPR036856">
    <property type="entry name" value="Ald_Oxase/Xan_DH_a/b_sf"/>
</dbReference>
<dbReference type="Pfam" id="PF00111">
    <property type="entry name" value="Fer2"/>
    <property type="match status" value="1"/>
</dbReference>
<comment type="caution">
    <text evidence="7">The sequence shown here is derived from an EMBL/GenBank/DDBJ whole genome shotgun (WGS) entry which is preliminary data.</text>
</comment>
<dbReference type="Pfam" id="PF01799">
    <property type="entry name" value="Fer2_2"/>
    <property type="match status" value="1"/>
</dbReference>
<dbReference type="EMBL" id="JACYXC010000001">
    <property type="protein sequence ID" value="MBH5333444.1"/>
    <property type="molecule type" value="Genomic_DNA"/>
</dbReference>
<dbReference type="InterPro" id="IPR036884">
    <property type="entry name" value="2Fe-2S-bd_dom_sf"/>
</dbReference>
<feature type="domain" description="2Fe-2S ferredoxin-type" evidence="6">
    <location>
        <begin position="1"/>
        <end position="76"/>
    </location>
</feature>
<dbReference type="InterPro" id="IPR006058">
    <property type="entry name" value="2Fe2S_fd_BS"/>
</dbReference>
<evidence type="ECO:0000256" key="5">
    <source>
        <dbReference type="SAM" id="MobiDB-lite"/>
    </source>
</evidence>
<dbReference type="PANTHER" id="PTHR11908">
    <property type="entry name" value="XANTHINE DEHYDROGENASE"/>
    <property type="match status" value="1"/>
</dbReference>
<gene>
    <name evidence="7" type="ORF">IHE55_00950</name>
</gene>